<evidence type="ECO:0000313" key="4">
    <source>
        <dbReference type="EMBL" id="KAF2103053.1"/>
    </source>
</evidence>
<evidence type="ECO:0000256" key="2">
    <source>
        <dbReference type="RuleBase" id="RU003682"/>
    </source>
</evidence>
<dbReference type="PANTHER" id="PTHR47990">
    <property type="entry name" value="2-OXOGLUTARATE (2OG) AND FE(II)-DEPENDENT OXYGENASE SUPERFAMILY PROTEIN-RELATED"/>
    <property type="match status" value="1"/>
</dbReference>
<dbReference type="InterPro" id="IPR026992">
    <property type="entry name" value="DIOX_N"/>
</dbReference>
<dbReference type="InterPro" id="IPR005123">
    <property type="entry name" value="Oxoglu/Fe-dep_dioxygenase_dom"/>
</dbReference>
<dbReference type="SUPFAM" id="SSF51197">
    <property type="entry name" value="Clavaminate synthase-like"/>
    <property type="match status" value="1"/>
</dbReference>
<evidence type="ECO:0000259" key="3">
    <source>
        <dbReference type="PROSITE" id="PS51471"/>
    </source>
</evidence>
<organism evidence="4 5">
    <name type="scientific">Rhizodiscina lignyota</name>
    <dbReference type="NCBI Taxonomy" id="1504668"/>
    <lineage>
        <taxon>Eukaryota</taxon>
        <taxon>Fungi</taxon>
        <taxon>Dikarya</taxon>
        <taxon>Ascomycota</taxon>
        <taxon>Pezizomycotina</taxon>
        <taxon>Dothideomycetes</taxon>
        <taxon>Pleosporomycetidae</taxon>
        <taxon>Aulographales</taxon>
        <taxon>Rhizodiscinaceae</taxon>
        <taxon>Rhizodiscina</taxon>
    </lineage>
</organism>
<dbReference type="InterPro" id="IPR044861">
    <property type="entry name" value="IPNS-like_FE2OG_OXY"/>
</dbReference>
<dbReference type="FunFam" id="2.60.120.330:FF:000040">
    <property type="entry name" value="Chromosome 21, whole genome shotgun sequence"/>
    <property type="match status" value="1"/>
</dbReference>
<dbReference type="Proteomes" id="UP000799772">
    <property type="component" value="Unassembled WGS sequence"/>
</dbReference>
<dbReference type="GO" id="GO:0044283">
    <property type="term" value="P:small molecule biosynthetic process"/>
    <property type="evidence" value="ECO:0007669"/>
    <property type="project" value="UniProtKB-ARBA"/>
</dbReference>
<dbReference type="Pfam" id="PF14226">
    <property type="entry name" value="DIOX_N"/>
    <property type="match status" value="1"/>
</dbReference>
<gene>
    <name evidence="4" type="ORF">NA57DRAFT_31972</name>
</gene>
<feature type="domain" description="Fe2OG dioxygenase" evidence="3">
    <location>
        <begin position="198"/>
        <end position="307"/>
    </location>
</feature>
<keyword evidence="5" id="KW-1185">Reference proteome</keyword>
<dbReference type="Pfam" id="PF03171">
    <property type="entry name" value="2OG-FeII_Oxy"/>
    <property type="match status" value="1"/>
</dbReference>
<dbReference type="GO" id="GO:0016491">
    <property type="term" value="F:oxidoreductase activity"/>
    <property type="evidence" value="ECO:0007669"/>
    <property type="project" value="UniProtKB-KW"/>
</dbReference>
<sequence length="378" mass="43199">MAPSIADLPLPVPAVTKSIELNSWARPETTKEELDWAPLAEIDLSRYDEPGGKQELAKQLYDAVTKVGFWVVVNTGIDDERVLRQFSIGNTFFKQPLEEKRRYPCNFAEGEYFGYRENSRWIGDTGVKENVEMLNIPKPIPQLADEPRHEIVKENWEEIASFHRDLHEKVARKLFNLMSIILELPEDYIYNLHAYDAKSDDHLRYMIYNVRTKEEWDRAQAYSKGGHTDFGSLTLLFSQHVAGLQIRTPEGEWKYVKPVKGGITCNAADTLSFLTKGFIKSTIHRVVTPPADQIDIARLGLLYFSRPGDNAPMKAVPSPLLDRLGLLTEEDQDTEAPIVTGTAYVRARVKDVHYKTVLTKREGTSFEFKGLKVQNYYD</sequence>
<comment type="caution">
    <text evidence="4">The sequence shown here is derived from an EMBL/GenBank/DDBJ whole genome shotgun (WGS) entry which is preliminary data.</text>
</comment>
<dbReference type="EMBL" id="ML978122">
    <property type="protein sequence ID" value="KAF2103053.1"/>
    <property type="molecule type" value="Genomic_DNA"/>
</dbReference>
<keyword evidence="2" id="KW-0408">Iron</keyword>
<comment type="similarity">
    <text evidence="1 2">Belongs to the iron/ascorbate-dependent oxidoreductase family.</text>
</comment>
<evidence type="ECO:0000313" key="5">
    <source>
        <dbReference type="Proteomes" id="UP000799772"/>
    </source>
</evidence>
<name>A0A9P4IN95_9PEZI</name>
<dbReference type="AlphaFoldDB" id="A0A9P4IN95"/>
<dbReference type="Gene3D" id="2.60.120.330">
    <property type="entry name" value="B-lactam Antibiotic, Isopenicillin N Synthase, Chain"/>
    <property type="match status" value="1"/>
</dbReference>
<reference evidence="4" key="1">
    <citation type="journal article" date="2020" name="Stud. Mycol.">
        <title>101 Dothideomycetes genomes: a test case for predicting lifestyles and emergence of pathogens.</title>
        <authorList>
            <person name="Haridas S."/>
            <person name="Albert R."/>
            <person name="Binder M."/>
            <person name="Bloem J."/>
            <person name="Labutti K."/>
            <person name="Salamov A."/>
            <person name="Andreopoulos B."/>
            <person name="Baker S."/>
            <person name="Barry K."/>
            <person name="Bills G."/>
            <person name="Bluhm B."/>
            <person name="Cannon C."/>
            <person name="Castanera R."/>
            <person name="Culley D."/>
            <person name="Daum C."/>
            <person name="Ezra D."/>
            <person name="Gonzalez J."/>
            <person name="Henrissat B."/>
            <person name="Kuo A."/>
            <person name="Liang C."/>
            <person name="Lipzen A."/>
            <person name="Lutzoni F."/>
            <person name="Magnuson J."/>
            <person name="Mondo S."/>
            <person name="Nolan M."/>
            <person name="Ohm R."/>
            <person name="Pangilinan J."/>
            <person name="Park H.-J."/>
            <person name="Ramirez L."/>
            <person name="Alfaro M."/>
            <person name="Sun H."/>
            <person name="Tritt A."/>
            <person name="Yoshinaga Y."/>
            <person name="Zwiers L.-H."/>
            <person name="Turgeon B."/>
            <person name="Goodwin S."/>
            <person name="Spatafora J."/>
            <person name="Crous P."/>
            <person name="Grigoriev I."/>
        </authorList>
    </citation>
    <scope>NUCLEOTIDE SEQUENCE</scope>
    <source>
        <strain evidence="4">CBS 133067</strain>
    </source>
</reference>
<dbReference type="OrthoDB" id="406156at2759"/>
<proteinExistence type="inferred from homology"/>
<dbReference type="PROSITE" id="PS51471">
    <property type="entry name" value="FE2OG_OXY"/>
    <property type="match status" value="1"/>
</dbReference>
<dbReference type="PRINTS" id="PR00682">
    <property type="entry name" value="IPNSYNTHASE"/>
</dbReference>
<protein>
    <submittedName>
        <fullName evidence="4">Gibberellin 2-oxidase</fullName>
    </submittedName>
</protein>
<dbReference type="InterPro" id="IPR050231">
    <property type="entry name" value="Iron_ascorbate_oxido_reductase"/>
</dbReference>
<keyword evidence="2" id="KW-0479">Metal-binding</keyword>
<evidence type="ECO:0000256" key="1">
    <source>
        <dbReference type="ARBA" id="ARBA00008056"/>
    </source>
</evidence>
<dbReference type="GO" id="GO:0046872">
    <property type="term" value="F:metal ion binding"/>
    <property type="evidence" value="ECO:0007669"/>
    <property type="project" value="UniProtKB-KW"/>
</dbReference>
<keyword evidence="2" id="KW-0560">Oxidoreductase</keyword>
<dbReference type="InterPro" id="IPR027443">
    <property type="entry name" value="IPNS-like_sf"/>
</dbReference>
<accession>A0A9P4IN95</accession>